<sequence>MNTLHFSNALKFAIAGAVLALVLISILVFTVPNPNPEWGKYWYIKPLLITPFITSIGGVCFYFINTKKTQSRLLNLLIFLSSVLVLFFFLWIGTVLGLDGTLWN</sequence>
<dbReference type="Proteomes" id="UP000830454">
    <property type="component" value="Chromosome"/>
</dbReference>
<evidence type="ECO:0000313" key="3">
    <source>
        <dbReference type="Proteomes" id="UP000830454"/>
    </source>
</evidence>
<gene>
    <name evidence="2" type="ORF">LXD69_15705</name>
</gene>
<keyword evidence="1" id="KW-0812">Transmembrane</keyword>
<evidence type="ECO:0000256" key="1">
    <source>
        <dbReference type="SAM" id="Phobius"/>
    </source>
</evidence>
<feature type="transmembrane region" description="Helical" evidence="1">
    <location>
        <begin position="12"/>
        <end position="31"/>
    </location>
</feature>
<organism evidence="2 3">
    <name type="scientific">Flavobacterium sediminilitoris</name>
    <dbReference type="NCBI Taxonomy" id="2024526"/>
    <lineage>
        <taxon>Bacteria</taxon>
        <taxon>Pseudomonadati</taxon>
        <taxon>Bacteroidota</taxon>
        <taxon>Flavobacteriia</taxon>
        <taxon>Flavobacteriales</taxon>
        <taxon>Flavobacteriaceae</taxon>
        <taxon>Flavobacterium</taxon>
    </lineage>
</organism>
<proteinExistence type="predicted"/>
<keyword evidence="1" id="KW-0472">Membrane</keyword>
<protein>
    <recommendedName>
        <fullName evidence="4">Potassium transporter KefB</fullName>
    </recommendedName>
</protein>
<evidence type="ECO:0008006" key="4">
    <source>
        <dbReference type="Google" id="ProtNLM"/>
    </source>
</evidence>
<keyword evidence="1" id="KW-1133">Transmembrane helix</keyword>
<keyword evidence="3" id="KW-1185">Reference proteome</keyword>
<accession>A0ABY4HMF0</accession>
<reference evidence="2" key="1">
    <citation type="submission" date="2021-12" db="EMBL/GenBank/DDBJ databases">
        <authorList>
            <person name="Cha I.-T."/>
            <person name="Lee K.-E."/>
            <person name="Park S.-J."/>
        </authorList>
    </citation>
    <scope>NUCLEOTIDE SEQUENCE</scope>
    <source>
        <strain evidence="2">YSM-43</strain>
    </source>
</reference>
<feature type="transmembrane region" description="Helical" evidence="1">
    <location>
        <begin position="43"/>
        <end position="64"/>
    </location>
</feature>
<feature type="transmembrane region" description="Helical" evidence="1">
    <location>
        <begin position="76"/>
        <end position="98"/>
    </location>
</feature>
<name>A0ABY4HMF0_9FLAO</name>
<reference evidence="2" key="2">
    <citation type="submission" date="2022-04" db="EMBL/GenBank/DDBJ databases">
        <title>Complete Genome Sequence of Flavobacterium sediminilitoris YSM-43, Isolated from a Tidal Sediment.</title>
        <authorList>
            <person name="Lee P.A."/>
        </authorList>
    </citation>
    <scope>NUCLEOTIDE SEQUENCE</scope>
    <source>
        <strain evidence="2">YSM-43</strain>
    </source>
</reference>
<evidence type="ECO:0000313" key="2">
    <source>
        <dbReference type="EMBL" id="UOX33466.1"/>
    </source>
</evidence>
<dbReference type="RefSeq" id="WP_045971559.1">
    <property type="nucleotide sequence ID" value="NZ_CP090145.1"/>
</dbReference>
<dbReference type="EMBL" id="CP090145">
    <property type="protein sequence ID" value="UOX33466.1"/>
    <property type="molecule type" value="Genomic_DNA"/>
</dbReference>